<dbReference type="PANTHER" id="PTHR30136">
    <property type="entry name" value="HELIX-TURN-HELIX TRANSCRIPTIONAL REGULATOR, ICLR FAMILY"/>
    <property type="match status" value="1"/>
</dbReference>
<evidence type="ECO:0000256" key="3">
    <source>
        <dbReference type="ARBA" id="ARBA00023163"/>
    </source>
</evidence>
<evidence type="ECO:0000313" key="6">
    <source>
        <dbReference type="EMBL" id="KEQ26859.1"/>
    </source>
</evidence>
<organism evidence="6 7">
    <name type="scientific">Paenibacillus tyrfis</name>
    <dbReference type="NCBI Taxonomy" id="1501230"/>
    <lineage>
        <taxon>Bacteria</taxon>
        <taxon>Bacillati</taxon>
        <taxon>Bacillota</taxon>
        <taxon>Bacilli</taxon>
        <taxon>Bacillales</taxon>
        <taxon>Paenibacillaceae</taxon>
        <taxon>Paenibacillus</taxon>
    </lineage>
</organism>
<dbReference type="SMART" id="SM00346">
    <property type="entry name" value="HTH_ICLR"/>
    <property type="match status" value="1"/>
</dbReference>
<evidence type="ECO:0000313" key="7">
    <source>
        <dbReference type="Proteomes" id="UP000028123"/>
    </source>
</evidence>
<dbReference type="GO" id="GO:0003700">
    <property type="term" value="F:DNA-binding transcription factor activity"/>
    <property type="evidence" value="ECO:0007669"/>
    <property type="project" value="TreeGrafter"/>
</dbReference>
<dbReference type="eggNOG" id="COG1414">
    <property type="taxonomic scope" value="Bacteria"/>
</dbReference>
<evidence type="ECO:0000259" key="5">
    <source>
        <dbReference type="PROSITE" id="PS51078"/>
    </source>
</evidence>
<proteinExistence type="predicted"/>
<dbReference type="EMBL" id="JNVM01000005">
    <property type="protein sequence ID" value="KEQ26859.1"/>
    <property type="molecule type" value="Genomic_DNA"/>
</dbReference>
<feature type="domain" description="HTH iclR-type" evidence="4">
    <location>
        <begin position="9"/>
        <end position="70"/>
    </location>
</feature>
<name>A0A081P836_9BACL</name>
<dbReference type="InterPro" id="IPR005471">
    <property type="entry name" value="Tscrpt_reg_IclR_N"/>
</dbReference>
<dbReference type="SUPFAM" id="SSF55781">
    <property type="entry name" value="GAF domain-like"/>
    <property type="match status" value="1"/>
</dbReference>
<dbReference type="GO" id="GO:0045892">
    <property type="term" value="P:negative regulation of DNA-templated transcription"/>
    <property type="evidence" value="ECO:0007669"/>
    <property type="project" value="TreeGrafter"/>
</dbReference>
<dbReference type="Gene3D" id="1.10.10.10">
    <property type="entry name" value="Winged helix-like DNA-binding domain superfamily/Winged helix DNA-binding domain"/>
    <property type="match status" value="1"/>
</dbReference>
<dbReference type="PROSITE" id="PS51078">
    <property type="entry name" value="ICLR_ED"/>
    <property type="match status" value="1"/>
</dbReference>
<dbReference type="Proteomes" id="UP000028123">
    <property type="component" value="Unassembled WGS sequence"/>
</dbReference>
<sequence length="263" mass="29186">MATDKKYNVPALEKAIAIIETLSQREEPVGVSDLCKLVDIPKTSVFFILNTLEQHQYIIKSPDGKYSLGSKFINIGLSTLNRIDIRTAARVSMERLLEETGFTVHLAVLDNLEPMYIEKVESQAFVKFATYIGQRQPLHASGVGKALAAFMPQDLLEQAIREKGLPEKTEKTITNVHDFTAEIEAIRRQGYAVEDEEGEAGVRCIGAPVFDHYGQLKAAVSITALRTELPIHDIPAIGEKVKRAALDISRQLGYVQTPEPEPK</sequence>
<dbReference type="RefSeq" id="WP_036678118.1">
    <property type="nucleotide sequence ID" value="NZ_FYEP01000006.1"/>
</dbReference>
<evidence type="ECO:0000259" key="4">
    <source>
        <dbReference type="PROSITE" id="PS51077"/>
    </source>
</evidence>
<dbReference type="InterPro" id="IPR014757">
    <property type="entry name" value="Tscrpt_reg_IclR_C"/>
</dbReference>
<evidence type="ECO:0000256" key="1">
    <source>
        <dbReference type="ARBA" id="ARBA00023015"/>
    </source>
</evidence>
<dbReference type="AlphaFoldDB" id="A0A081P836"/>
<dbReference type="GO" id="GO:0003677">
    <property type="term" value="F:DNA binding"/>
    <property type="evidence" value="ECO:0007669"/>
    <property type="project" value="UniProtKB-KW"/>
</dbReference>
<gene>
    <name evidence="6" type="ORF">ET33_29375</name>
</gene>
<evidence type="ECO:0000256" key="2">
    <source>
        <dbReference type="ARBA" id="ARBA00023125"/>
    </source>
</evidence>
<keyword evidence="2" id="KW-0238">DNA-binding</keyword>
<feature type="domain" description="IclR-ED" evidence="5">
    <location>
        <begin position="71"/>
        <end position="254"/>
    </location>
</feature>
<dbReference type="PANTHER" id="PTHR30136:SF24">
    <property type="entry name" value="HTH-TYPE TRANSCRIPTIONAL REPRESSOR ALLR"/>
    <property type="match status" value="1"/>
</dbReference>
<reference evidence="6 7" key="1">
    <citation type="submission" date="2014-06" db="EMBL/GenBank/DDBJ databases">
        <title>Draft genome sequence of Paenibacillus sp. MSt1.</title>
        <authorList>
            <person name="Aw Y.K."/>
            <person name="Ong K.S."/>
            <person name="Gan H.M."/>
            <person name="Lee S.M."/>
        </authorList>
    </citation>
    <scope>NUCLEOTIDE SEQUENCE [LARGE SCALE GENOMIC DNA]</scope>
    <source>
        <strain evidence="6 7">MSt1</strain>
    </source>
</reference>
<dbReference type="InterPro" id="IPR036388">
    <property type="entry name" value="WH-like_DNA-bd_sf"/>
</dbReference>
<dbReference type="Pfam" id="PF01614">
    <property type="entry name" value="IclR_C"/>
    <property type="match status" value="1"/>
</dbReference>
<dbReference type="Pfam" id="PF09339">
    <property type="entry name" value="HTH_IclR"/>
    <property type="match status" value="1"/>
</dbReference>
<dbReference type="InterPro" id="IPR029016">
    <property type="entry name" value="GAF-like_dom_sf"/>
</dbReference>
<dbReference type="InterPro" id="IPR036390">
    <property type="entry name" value="WH_DNA-bd_sf"/>
</dbReference>
<accession>A0A081P836</accession>
<dbReference type="PROSITE" id="PS51077">
    <property type="entry name" value="HTH_ICLR"/>
    <property type="match status" value="1"/>
</dbReference>
<evidence type="ECO:0008006" key="8">
    <source>
        <dbReference type="Google" id="ProtNLM"/>
    </source>
</evidence>
<dbReference type="SUPFAM" id="SSF46785">
    <property type="entry name" value="Winged helix' DNA-binding domain"/>
    <property type="match status" value="1"/>
</dbReference>
<dbReference type="OrthoDB" id="9791752at2"/>
<keyword evidence="1" id="KW-0805">Transcription regulation</keyword>
<dbReference type="InterPro" id="IPR050707">
    <property type="entry name" value="HTH_MetabolicPath_Reg"/>
</dbReference>
<dbReference type="Gene3D" id="3.30.450.40">
    <property type="match status" value="1"/>
</dbReference>
<keyword evidence="3" id="KW-0804">Transcription</keyword>
<protein>
    <recommendedName>
        <fullName evidence="8">IclR family transcriptional regulator</fullName>
    </recommendedName>
</protein>
<comment type="caution">
    <text evidence="6">The sequence shown here is derived from an EMBL/GenBank/DDBJ whole genome shotgun (WGS) entry which is preliminary data.</text>
</comment>
<keyword evidence="7" id="KW-1185">Reference proteome</keyword>